<feature type="region of interest" description="Disordered" evidence="1">
    <location>
        <begin position="41"/>
        <end position="65"/>
    </location>
</feature>
<dbReference type="Pfam" id="PF05069">
    <property type="entry name" value="Phage_tail_S"/>
    <property type="match status" value="1"/>
</dbReference>
<protein>
    <submittedName>
        <fullName evidence="2">Phage virion morphogenesis protein</fullName>
    </submittedName>
</protein>
<keyword evidence="3" id="KW-1185">Reference proteome</keyword>
<organism evidence="2 3">
    <name type="scientific">Pseudomonas aestuarii</name>
    <dbReference type="NCBI Taxonomy" id="3018340"/>
    <lineage>
        <taxon>Bacteria</taxon>
        <taxon>Pseudomonadati</taxon>
        <taxon>Pseudomonadota</taxon>
        <taxon>Gammaproteobacteria</taxon>
        <taxon>Pseudomonadales</taxon>
        <taxon>Pseudomonadaceae</taxon>
        <taxon>Pseudomonas</taxon>
    </lineage>
</organism>
<sequence>MSDMLDDLGDWLTPLISRIEPAQRGKLARSVAQQLRRSQQQRIVAQRNPDGTPFAPRKQRKLRGKVGRIKRKAKMFTKLRTVRYVKASGSASAATVGFAGRISRIARVHQYGLRDRPAPGAKDVHYAKRELLGLSAAEREMVRDQVLQHLAGT</sequence>
<gene>
    <name evidence="2" type="ORF">PH586_08945</name>
</gene>
<accession>A0ABT4XE71</accession>
<evidence type="ECO:0000313" key="3">
    <source>
        <dbReference type="Proteomes" id="UP001212042"/>
    </source>
</evidence>
<dbReference type="NCBIfam" id="TIGR01635">
    <property type="entry name" value="tail_comp_S"/>
    <property type="match status" value="1"/>
</dbReference>
<dbReference type="InterPro" id="IPR006522">
    <property type="entry name" value="Phage_virion_morphogenesis"/>
</dbReference>
<dbReference type="Proteomes" id="UP001212042">
    <property type="component" value="Unassembled WGS sequence"/>
</dbReference>
<dbReference type="RefSeq" id="WP_271347405.1">
    <property type="nucleotide sequence ID" value="NZ_JAQJZJ010000003.1"/>
</dbReference>
<evidence type="ECO:0000256" key="1">
    <source>
        <dbReference type="SAM" id="MobiDB-lite"/>
    </source>
</evidence>
<dbReference type="EMBL" id="JAQJZJ010000003">
    <property type="protein sequence ID" value="MDA7086503.1"/>
    <property type="molecule type" value="Genomic_DNA"/>
</dbReference>
<name>A0ABT4XE71_9PSED</name>
<reference evidence="2 3" key="1">
    <citation type="submission" date="2023-01" db="EMBL/GenBank/DDBJ databases">
        <title>Pseudomonas SA3-5T sp. nov., isolated from tidal flat sediment.</title>
        <authorList>
            <person name="Kim H.S."/>
            <person name="Kim J.-S."/>
            <person name="Suh M.K."/>
            <person name="Eom M.K."/>
            <person name="Lee J.-S."/>
        </authorList>
    </citation>
    <scope>NUCLEOTIDE SEQUENCE [LARGE SCALE GENOMIC DNA]</scope>
    <source>
        <strain evidence="2 3">SA3-5</strain>
    </source>
</reference>
<comment type="caution">
    <text evidence="2">The sequence shown here is derived from an EMBL/GenBank/DDBJ whole genome shotgun (WGS) entry which is preliminary data.</text>
</comment>
<proteinExistence type="predicted"/>
<evidence type="ECO:0000313" key="2">
    <source>
        <dbReference type="EMBL" id="MDA7086503.1"/>
    </source>
</evidence>